<dbReference type="InterPro" id="IPR017937">
    <property type="entry name" value="Thioredoxin_CS"/>
</dbReference>
<dbReference type="Pfam" id="PF04721">
    <property type="entry name" value="PAW"/>
    <property type="match status" value="1"/>
</dbReference>
<proteinExistence type="inferred from homology"/>
<dbReference type="Pfam" id="PF00085">
    <property type="entry name" value="Thioredoxin"/>
    <property type="match status" value="1"/>
</dbReference>
<dbReference type="PANTHER" id="PTHR12143">
    <property type="entry name" value="PEPTIDE N-GLYCANASE PNGASE -RELATED"/>
    <property type="match status" value="1"/>
</dbReference>
<evidence type="ECO:0000256" key="4">
    <source>
        <dbReference type="ARBA" id="ARBA00009390"/>
    </source>
</evidence>
<dbReference type="InterPro" id="IPR038765">
    <property type="entry name" value="Papain-like_cys_pep_sf"/>
</dbReference>
<comment type="similarity">
    <text evidence="4 13">Belongs to the transglutaminase-like superfamily. PNGase family.</text>
</comment>
<dbReference type="GO" id="GO:0006516">
    <property type="term" value="P:glycoprotein catabolic process"/>
    <property type="evidence" value="ECO:0007669"/>
    <property type="project" value="InterPro"/>
</dbReference>
<comment type="cofactor">
    <cofactor evidence="2">
        <name>Zn(2+)</name>
        <dbReference type="ChEBI" id="CHEBI:29105"/>
    </cofactor>
</comment>
<evidence type="ECO:0000259" key="15">
    <source>
        <dbReference type="PROSITE" id="PS51398"/>
    </source>
</evidence>
<evidence type="ECO:0000256" key="6">
    <source>
        <dbReference type="ARBA" id="ARBA00018546"/>
    </source>
</evidence>
<dbReference type="InterPro" id="IPR036249">
    <property type="entry name" value="Thioredoxin-like_sf"/>
</dbReference>
<comment type="catalytic activity">
    <reaction evidence="1">
        <text>Hydrolysis of an N(4)-(acetyl-beta-D-glucosaminyl)asparagine residue in which the glucosamine residue may be further glycosylated, to yield a (substituted) N-acetyl-beta-D-glucosaminylamine and a peptide containing an aspartate residue.</text>
        <dbReference type="EC" id="3.5.1.52"/>
    </reaction>
</comment>
<keyword evidence="16" id="KW-1185">Reference proteome</keyword>
<dbReference type="WBParaSite" id="PSAMB.scaffold6278size9831.g28200.t1">
    <property type="protein sequence ID" value="PSAMB.scaffold6278size9831.g28200.t1"/>
    <property type="gene ID" value="PSAMB.scaffold6278size9831.g28200"/>
</dbReference>
<dbReference type="SUPFAM" id="SSF49785">
    <property type="entry name" value="Galactose-binding domain-like"/>
    <property type="match status" value="1"/>
</dbReference>
<evidence type="ECO:0000256" key="2">
    <source>
        <dbReference type="ARBA" id="ARBA00001947"/>
    </source>
</evidence>
<evidence type="ECO:0000256" key="12">
    <source>
        <dbReference type="ARBA" id="ARBA00032901"/>
    </source>
</evidence>
<dbReference type="InterPro" id="IPR006588">
    <property type="entry name" value="Peptide_N_glycanase_PAW_dom"/>
</dbReference>
<evidence type="ECO:0000256" key="9">
    <source>
        <dbReference type="ARBA" id="ARBA00022801"/>
    </source>
</evidence>
<dbReference type="Gene3D" id="3.10.620.30">
    <property type="match status" value="1"/>
</dbReference>
<keyword evidence="11" id="KW-1015">Disulfide bond</keyword>
<dbReference type="Gene3D" id="2.20.25.10">
    <property type="match status" value="1"/>
</dbReference>
<keyword evidence="10" id="KW-0862">Zinc</keyword>
<dbReference type="FunFam" id="3.40.30.10:FF:000245">
    <property type="entry name" value="Thioredoxin"/>
    <property type="match status" value="1"/>
</dbReference>
<dbReference type="GO" id="GO:0046872">
    <property type="term" value="F:metal ion binding"/>
    <property type="evidence" value="ECO:0007669"/>
    <property type="project" value="UniProtKB-KW"/>
</dbReference>
<evidence type="ECO:0000256" key="1">
    <source>
        <dbReference type="ARBA" id="ARBA00001650"/>
    </source>
</evidence>
<evidence type="ECO:0000256" key="10">
    <source>
        <dbReference type="ARBA" id="ARBA00022833"/>
    </source>
</evidence>
<protein>
    <recommendedName>
        <fullName evidence="6">Peptide-N(4)-(N-acetyl-beta-glucosaminyl)asparagine amidase</fullName>
        <ecNumber evidence="5">3.5.1.52</ecNumber>
    </recommendedName>
    <alternativeName>
        <fullName evidence="12">Peptide:N-glycanase</fullName>
    </alternativeName>
</protein>
<dbReference type="InterPro" id="IPR002931">
    <property type="entry name" value="Transglutaminase-like"/>
</dbReference>
<dbReference type="PROSITE" id="PS51352">
    <property type="entry name" value="THIOREDOXIN_2"/>
    <property type="match status" value="1"/>
</dbReference>
<organism evidence="16 17">
    <name type="scientific">Plectus sambesii</name>
    <dbReference type="NCBI Taxonomy" id="2011161"/>
    <lineage>
        <taxon>Eukaryota</taxon>
        <taxon>Metazoa</taxon>
        <taxon>Ecdysozoa</taxon>
        <taxon>Nematoda</taxon>
        <taxon>Chromadorea</taxon>
        <taxon>Plectida</taxon>
        <taxon>Plectina</taxon>
        <taxon>Plectoidea</taxon>
        <taxon>Plectidae</taxon>
        <taxon>Plectus</taxon>
    </lineage>
</organism>
<sequence length="676" mass="75987">MSVASPVVIYLKREKSGRGRRGRVVILGGSARTAHQVTCLDSANMEGRQLKHVNADGEFGVVLEQAGMKLVVVDFFATWCGPCQHIAPVFEQLANVYSDAVFVKVDVDRCQGTARSEGVTAMPTFGFYMNKKKVDSLRGANPTALYQKVEHWVAKAKAAIDSCRAFVDSKFYGPDIEATERELLSQILHYAGNSILYEDPVLQTLAVSVIPLEKLEIEARETVGPSASASVFKDELLLKLLQWFKTDFFSWIDSPPCPSCGAKSTSRSDDRLEPTAEELEDGAHRVEAYKCDACQIPVRFPRYNNPGKLIMTRCGRCGEWANCFTLCARAVGFETRFVLDKTDHVWTEIWSAAQNRWLHCDPCENVCDRPLLYEQGWGKKLNYVIAFSIDEVVDVSWRYSINHRQTLARRLQCREQRLIAFLKQLNDQKRLTMTPERLKEMNNRAINELVEFLNPKLQIRDGTDQGRVTGALEWRQARGELGSTASGTSARVGGSCSTELSEAQFVLTPDAKELEKKEMELIYRCGTDEYERPTLGKKYKSWASLAYAHSNLARKLETDWKMAYIARKENSKGPGSITWKLDLSHAPVSSVTISLDSKTFENGRILVQCCAGDACFLITGRELTIDKEDLKDCKELKITATLDRGTGDNAWQHAQLFRTAIDSNDDTFRIHVAFAD</sequence>
<dbReference type="Proteomes" id="UP000887566">
    <property type="component" value="Unplaced"/>
</dbReference>
<dbReference type="GO" id="GO:0000224">
    <property type="term" value="F:peptide-N4-(N-acetyl-beta-glucosaminyl)asparagine amidase activity"/>
    <property type="evidence" value="ECO:0007669"/>
    <property type="project" value="UniProtKB-EC"/>
</dbReference>
<dbReference type="EC" id="3.5.1.52" evidence="5"/>
<feature type="domain" description="PAW" evidence="15">
    <location>
        <begin position="463"/>
        <end position="676"/>
    </location>
</feature>
<reference evidence="17" key="1">
    <citation type="submission" date="2022-11" db="UniProtKB">
        <authorList>
            <consortium name="WormBaseParasite"/>
        </authorList>
    </citation>
    <scope>IDENTIFICATION</scope>
</reference>
<dbReference type="PROSITE" id="PS51398">
    <property type="entry name" value="PAW"/>
    <property type="match status" value="1"/>
</dbReference>
<dbReference type="GO" id="GO:0005634">
    <property type="term" value="C:nucleus"/>
    <property type="evidence" value="ECO:0007669"/>
    <property type="project" value="TreeGrafter"/>
</dbReference>
<dbReference type="SMART" id="SM00460">
    <property type="entry name" value="TGc"/>
    <property type="match status" value="1"/>
</dbReference>
<evidence type="ECO:0000256" key="11">
    <source>
        <dbReference type="ARBA" id="ARBA00023157"/>
    </source>
</evidence>
<dbReference type="InterPro" id="IPR050883">
    <property type="entry name" value="PNGase"/>
</dbReference>
<feature type="domain" description="Thioredoxin" evidence="14">
    <location>
        <begin position="41"/>
        <end position="161"/>
    </location>
</feature>
<evidence type="ECO:0000256" key="5">
    <source>
        <dbReference type="ARBA" id="ARBA00012158"/>
    </source>
</evidence>
<dbReference type="GO" id="GO:0005829">
    <property type="term" value="C:cytosol"/>
    <property type="evidence" value="ECO:0007669"/>
    <property type="project" value="TreeGrafter"/>
</dbReference>
<evidence type="ECO:0000313" key="16">
    <source>
        <dbReference type="Proteomes" id="UP000887566"/>
    </source>
</evidence>
<evidence type="ECO:0000313" key="17">
    <source>
        <dbReference type="WBParaSite" id="PSAMB.scaffold6278size9831.g28200.t1"/>
    </source>
</evidence>
<evidence type="ECO:0000259" key="14">
    <source>
        <dbReference type="PROSITE" id="PS51352"/>
    </source>
</evidence>
<keyword evidence="7" id="KW-0963">Cytoplasm</keyword>
<dbReference type="SUPFAM" id="SSF52833">
    <property type="entry name" value="Thioredoxin-like"/>
    <property type="match status" value="1"/>
</dbReference>
<evidence type="ECO:0000256" key="3">
    <source>
        <dbReference type="ARBA" id="ARBA00004496"/>
    </source>
</evidence>
<comment type="subcellular location">
    <subcellularLocation>
        <location evidence="3">Cytoplasm</location>
    </subcellularLocation>
</comment>
<dbReference type="Gene3D" id="2.60.120.1020">
    <property type="entry name" value="Peptide N glycanase, PAW domain"/>
    <property type="match status" value="1"/>
</dbReference>
<keyword evidence="9" id="KW-0378">Hydrolase</keyword>
<dbReference type="InterPro" id="IPR008979">
    <property type="entry name" value="Galactose-bd-like_sf"/>
</dbReference>
<dbReference type="Pfam" id="PF01841">
    <property type="entry name" value="Transglut_core"/>
    <property type="match status" value="1"/>
</dbReference>
<dbReference type="CDD" id="cd02947">
    <property type="entry name" value="TRX_family"/>
    <property type="match status" value="1"/>
</dbReference>
<dbReference type="PROSITE" id="PS00194">
    <property type="entry name" value="THIOREDOXIN_1"/>
    <property type="match status" value="1"/>
</dbReference>
<keyword evidence="8" id="KW-0479">Metal-binding</keyword>
<dbReference type="Gene3D" id="3.40.30.10">
    <property type="entry name" value="Glutaredoxin"/>
    <property type="match status" value="1"/>
</dbReference>
<dbReference type="InterPro" id="IPR038680">
    <property type="entry name" value="PAW_sf"/>
</dbReference>
<dbReference type="AlphaFoldDB" id="A0A914X469"/>
<name>A0A914X469_9BILA</name>
<evidence type="ECO:0000256" key="7">
    <source>
        <dbReference type="ARBA" id="ARBA00022490"/>
    </source>
</evidence>
<dbReference type="FunFam" id="2.20.25.10:FF:000011">
    <property type="entry name" value="peptide-N(4)-(N-acetyl-beta- glucosaminyl)asparagine amidase"/>
    <property type="match status" value="1"/>
</dbReference>
<evidence type="ECO:0000256" key="8">
    <source>
        <dbReference type="ARBA" id="ARBA00022723"/>
    </source>
</evidence>
<dbReference type="InterPro" id="IPR013766">
    <property type="entry name" value="Thioredoxin_domain"/>
</dbReference>
<dbReference type="SUPFAM" id="SSF54001">
    <property type="entry name" value="Cysteine proteinases"/>
    <property type="match status" value="1"/>
</dbReference>
<accession>A0A914X469</accession>
<evidence type="ECO:0000256" key="13">
    <source>
        <dbReference type="PROSITE-ProRule" id="PRU00731"/>
    </source>
</evidence>
<dbReference type="PANTHER" id="PTHR12143:SF19">
    <property type="entry name" value="PEPTIDE-N(4)-(N-ACETYL-BETA-GLUCOSAMINYL)ASPARAGINE AMIDASE"/>
    <property type="match status" value="1"/>
</dbReference>